<keyword evidence="3" id="KW-0804">Transcription</keyword>
<keyword evidence="1" id="KW-0805">Transcription regulation</keyword>
<dbReference type="Gene3D" id="1.10.10.60">
    <property type="entry name" value="Homeodomain-like"/>
    <property type="match status" value="1"/>
</dbReference>
<dbReference type="Pfam" id="PF12833">
    <property type="entry name" value="HTH_18"/>
    <property type="match status" value="1"/>
</dbReference>
<proteinExistence type="predicted"/>
<dbReference type="InterPro" id="IPR018060">
    <property type="entry name" value="HTH_AraC"/>
</dbReference>
<sequence>MNTSQSLTDFYKQVSFKDPNVNLQAQQANEWGHFNVYRRSDFSSSCTHYKPYNRRDFFKISLVIGTGTLYYADKGIDISQNALLFSNPNIPYAWEARSEVQEGYFCLFTEGFVNTDYQSENLYYSPLFRVGGNPVFFVDEAQTERISGLFEEMLKEIASDYRYKFDLIRNYMNLILHEALKMQPADSFFQHHDAASRITSLFLELLERQFPVSFEHSLQLKSANDYAFRLSVHTNHLNRAIKKVTGKTTTGHITARLLQEAKALLQHTDWNIADIAYCLGFESPAYFNNFFKKQMSITPKRFRG</sequence>
<name>A0AAW9SBM4_9BACT</name>
<dbReference type="InterPro" id="IPR037923">
    <property type="entry name" value="HTH-like"/>
</dbReference>
<dbReference type="Pfam" id="PF02311">
    <property type="entry name" value="AraC_binding"/>
    <property type="match status" value="1"/>
</dbReference>
<gene>
    <name evidence="5" type="ORF">AAG747_25600</name>
</gene>
<dbReference type="InterPro" id="IPR009057">
    <property type="entry name" value="Homeodomain-like_sf"/>
</dbReference>
<evidence type="ECO:0000256" key="2">
    <source>
        <dbReference type="ARBA" id="ARBA00023125"/>
    </source>
</evidence>
<evidence type="ECO:0000256" key="3">
    <source>
        <dbReference type="ARBA" id="ARBA00023163"/>
    </source>
</evidence>
<feature type="domain" description="HTH araC/xylS-type" evidence="4">
    <location>
        <begin position="196"/>
        <end position="304"/>
    </location>
</feature>
<keyword evidence="6" id="KW-1185">Reference proteome</keyword>
<dbReference type="EMBL" id="JBDKWZ010000021">
    <property type="protein sequence ID" value="MEN7551318.1"/>
    <property type="molecule type" value="Genomic_DNA"/>
</dbReference>
<dbReference type="SUPFAM" id="SSF46689">
    <property type="entry name" value="Homeodomain-like"/>
    <property type="match status" value="1"/>
</dbReference>
<accession>A0AAW9SBM4</accession>
<dbReference type="SUPFAM" id="SSF51215">
    <property type="entry name" value="Regulatory protein AraC"/>
    <property type="match status" value="1"/>
</dbReference>
<dbReference type="Proteomes" id="UP001403385">
    <property type="component" value="Unassembled WGS sequence"/>
</dbReference>
<reference evidence="5 6" key="1">
    <citation type="submission" date="2024-04" db="EMBL/GenBank/DDBJ databases">
        <title>Novel genus in family Flammeovirgaceae.</title>
        <authorList>
            <person name="Nguyen T.H."/>
            <person name="Vuong T.Q."/>
            <person name="Le H."/>
            <person name="Kim S.-G."/>
        </authorList>
    </citation>
    <scope>NUCLEOTIDE SEQUENCE [LARGE SCALE GENOMIC DNA]</scope>
    <source>
        <strain evidence="5 6">JCM 23209</strain>
    </source>
</reference>
<dbReference type="PANTHER" id="PTHR43280:SF32">
    <property type="entry name" value="TRANSCRIPTIONAL REGULATORY PROTEIN"/>
    <property type="match status" value="1"/>
</dbReference>
<dbReference type="GO" id="GO:0043565">
    <property type="term" value="F:sequence-specific DNA binding"/>
    <property type="evidence" value="ECO:0007669"/>
    <property type="project" value="InterPro"/>
</dbReference>
<dbReference type="PANTHER" id="PTHR43280">
    <property type="entry name" value="ARAC-FAMILY TRANSCRIPTIONAL REGULATOR"/>
    <property type="match status" value="1"/>
</dbReference>
<dbReference type="InterPro" id="IPR003313">
    <property type="entry name" value="AraC-bd"/>
</dbReference>
<evidence type="ECO:0000313" key="5">
    <source>
        <dbReference type="EMBL" id="MEN7551318.1"/>
    </source>
</evidence>
<organism evidence="5 6">
    <name type="scientific">Rapidithrix thailandica</name>
    <dbReference type="NCBI Taxonomy" id="413964"/>
    <lineage>
        <taxon>Bacteria</taxon>
        <taxon>Pseudomonadati</taxon>
        <taxon>Bacteroidota</taxon>
        <taxon>Cytophagia</taxon>
        <taxon>Cytophagales</taxon>
        <taxon>Flammeovirgaceae</taxon>
        <taxon>Rapidithrix</taxon>
    </lineage>
</organism>
<dbReference type="PRINTS" id="PR00032">
    <property type="entry name" value="HTHARAC"/>
</dbReference>
<protein>
    <submittedName>
        <fullName evidence="5">AraC family transcriptional regulator</fullName>
    </submittedName>
</protein>
<dbReference type="RefSeq" id="WP_346824097.1">
    <property type="nucleotide sequence ID" value="NZ_JBDKWZ010000021.1"/>
</dbReference>
<dbReference type="InterPro" id="IPR020449">
    <property type="entry name" value="Tscrpt_reg_AraC-type_HTH"/>
</dbReference>
<comment type="caution">
    <text evidence="5">The sequence shown here is derived from an EMBL/GenBank/DDBJ whole genome shotgun (WGS) entry which is preliminary data.</text>
</comment>
<dbReference type="GO" id="GO:0003700">
    <property type="term" value="F:DNA-binding transcription factor activity"/>
    <property type="evidence" value="ECO:0007669"/>
    <property type="project" value="InterPro"/>
</dbReference>
<dbReference type="AlphaFoldDB" id="A0AAW9SBM4"/>
<evidence type="ECO:0000259" key="4">
    <source>
        <dbReference type="PROSITE" id="PS01124"/>
    </source>
</evidence>
<evidence type="ECO:0000313" key="6">
    <source>
        <dbReference type="Proteomes" id="UP001403385"/>
    </source>
</evidence>
<dbReference type="PROSITE" id="PS01124">
    <property type="entry name" value="HTH_ARAC_FAMILY_2"/>
    <property type="match status" value="1"/>
</dbReference>
<keyword evidence="2" id="KW-0238">DNA-binding</keyword>
<evidence type="ECO:0000256" key="1">
    <source>
        <dbReference type="ARBA" id="ARBA00023015"/>
    </source>
</evidence>
<dbReference type="SMART" id="SM00342">
    <property type="entry name" value="HTH_ARAC"/>
    <property type="match status" value="1"/>
</dbReference>